<keyword evidence="3" id="KW-1185">Reference proteome</keyword>
<dbReference type="OMA" id="THIADHS"/>
<dbReference type="GO" id="GO:0016491">
    <property type="term" value="F:oxidoreductase activity"/>
    <property type="evidence" value="ECO:0007669"/>
    <property type="project" value="UniProtKB-KW"/>
</dbReference>
<accession>A0A0D2PVW0</accession>
<gene>
    <name evidence="2" type="ORF">HYPSUDRAFT_201349</name>
</gene>
<dbReference type="PRINTS" id="PR00081">
    <property type="entry name" value="GDHRDH"/>
</dbReference>
<dbReference type="PANTHER" id="PTHR43157:SF31">
    <property type="entry name" value="PHOSPHATIDYLINOSITOL-GLYCAN BIOSYNTHESIS CLASS F PROTEIN"/>
    <property type="match status" value="1"/>
</dbReference>
<sequence length="343" mass="38295">MQFKVAQFLKEQYNPVSAVVQADLQGKTVIVTGANNGIGFETAKHFARMNPAKLILACRSQERGEAAVKKIWEETGCSNVELWLLDLASFESVKAFAERFEREGTRLDLLVENAAILPEEKFVPTSDGWEPVFQVNNLSTALLALLLLPKMLATAEEFSITPRLVIVSSEVHFWTKIEDVVLESDNPLKMFGSSAEYIPSVLKTRYEDSKLLNVFFTRALNEKLVKKPVIVNCVNPGYCYSGLRKSWTGPRAWADWLMEKALARTAEEGSRQVVWAAVGEVDALDKLRGAYISLAKVSEPSDYVLSEEGGKAQDKLWDNLVDELVKIDPKVSSVVEDHSLRPL</sequence>
<dbReference type="AlphaFoldDB" id="A0A0D2PVW0"/>
<dbReference type="STRING" id="945553.A0A0D2PVW0"/>
<dbReference type="Proteomes" id="UP000054270">
    <property type="component" value="Unassembled WGS sequence"/>
</dbReference>
<dbReference type="InterPro" id="IPR036291">
    <property type="entry name" value="NAD(P)-bd_dom_sf"/>
</dbReference>
<dbReference type="PANTHER" id="PTHR43157">
    <property type="entry name" value="PHOSPHATIDYLINOSITOL-GLYCAN BIOSYNTHESIS CLASS F PROTEIN-RELATED"/>
    <property type="match status" value="1"/>
</dbReference>
<dbReference type="OrthoDB" id="542013at2759"/>
<keyword evidence="1" id="KW-0560">Oxidoreductase</keyword>
<name>A0A0D2PVW0_HYPSF</name>
<dbReference type="InterPro" id="IPR002347">
    <property type="entry name" value="SDR_fam"/>
</dbReference>
<evidence type="ECO:0000313" key="3">
    <source>
        <dbReference type="Proteomes" id="UP000054270"/>
    </source>
</evidence>
<evidence type="ECO:0008006" key="4">
    <source>
        <dbReference type="Google" id="ProtNLM"/>
    </source>
</evidence>
<organism evidence="2 3">
    <name type="scientific">Hypholoma sublateritium (strain FD-334 SS-4)</name>
    <dbReference type="NCBI Taxonomy" id="945553"/>
    <lineage>
        <taxon>Eukaryota</taxon>
        <taxon>Fungi</taxon>
        <taxon>Dikarya</taxon>
        <taxon>Basidiomycota</taxon>
        <taxon>Agaricomycotina</taxon>
        <taxon>Agaricomycetes</taxon>
        <taxon>Agaricomycetidae</taxon>
        <taxon>Agaricales</taxon>
        <taxon>Agaricineae</taxon>
        <taxon>Strophariaceae</taxon>
        <taxon>Hypholoma</taxon>
    </lineage>
</organism>
<evidence type="ECO:0000256" key="1">
    <source>
        <dbReference type="ARBA" id="ARBA00023002"/>
    </source>
</evidence>
<dbReference type="EMBL" id="KN817542">
    <property type="protein sequence ID" value="KJA23640.1"/>
    <property type="molecule type" value="Genomic_DNA"/>
</dbReference>
<protein>
    <recommendedName>
        <fullName evidence="4">NAD(P)-binding protein</fullName>
    </recommendedName>
</protein>
<dbReference type="Pfam" id="PF00106">
    <property type="entry name" value="adh_short"/>
    <property type="match status" value="1"/>
</dbReference>
<dbReference type="SUPFAM" id="SSF51735">
    <property type="entry name" value="NAD(P)-binding Rossmann-fold domains"/>
    <property type="match status" value="1"/>
</dbReference>
<evidence type="ECO:0000313" key="2">
    <source>
        <dbReference type="EMBL" id="KJA23640.1"/>
    </source>
</evidence>
<reference evidence="3" key="1">
    <citation type="submission" date="2014-04" db="EMBL/GenBank/DDBJ databases">
        <title>Evolutionary Origins and Diversification of the Mycorrhizal Mutualists.</title>
        <authorList>
            <consortium name="DOE Joint Genome Institute"/>
            <consortium name="Mycorrhizal Genomics Consortium"/>
            <person name="Kohler A."/>
            <person name="Kuo A."/>
            <person name="Nagy L.G."/>
            <person name="Floudas D."/>
            <person name="Copeland A."/>
            <person name="Barry K.W."/>
            <person name="Cichocki N."/>
            <person name="Veneault-Fourrey C."/>
            <person name="LaButti K."/>
            <person name="Lindquist E.A."/>
            <person name="Lipzen A."/>
            <person name="Lundell T."/>
            <person name="Morin E."/>
            <person name="Murat C."/>
            <person name="Riley R."/>
            <person name="Ohm R."/>
            <person name="Sun H."/>
            <person name="Tunlid A."/>
            <person name="Henrissat B."/>
            <person name="Grigoriev I.V."/>
            <person name="Hibbett D.S."/>
            <person name="Martin F."/>
        </authorList>
    </citation>
    <scope>NUCLEOTIDE SEQUENCE [LARGE SCALE GENOMIC DNA]</scope>
    <source>
        <strain evidence="3">FD-334 SS-4</strain>
    </source>
</reference>
<dbReference type="Gene3D" id="3.40.50.720">
    <property type="entry name" value="NAD(P)-binding Rossmann-like Domain"/>
    <property type="match status" value="1"/>
</dbReference>
<proteinExistence type="predicted"/>